<evidence type="ECO:0000256" key="7">
    <source>
        <dbReference type="ARBA" id="ARBA00022842"/>
    </source>
</evidence>
<protein>
    <submittedName>
        <fullName evidence="11">CCA tRNA nucleotidyltransferase</fullName>
    </submittedName>
</protein>
<dbReference type="InterPro" id="IPR043519">
    <property type="entry name" value="NT_sf"/>
</dbReference>
<keyword evidence="3" id="KW-0819">tRNA processing</keyword>
<evidence type="ECO:0000259" key="9">
    <source>
        <dbReference type="Pfam" id="PF01743"/>
    </source>
</evidence>
<comment type="cofactor">
    <cofactor evidence="1">
        <name>Mg(2+)</name>
        <dbReference type="ChEBI" id="CHEBI:18420"/>
    </cofactor>
</comment>
<keyword evidence="4" id="KW-0548">Nucleotidyltransferase</keyword>
<dbReference type="GO" id="GO:0016779">
    <property type="term" value="F:nucleotidyltransferase activity"/>
    <property type="evidence" value="ECO:0007669"/>
    <property type="project" value="UniProtKB-KW"/>
</dbReference>
<proteinExistence type="inferred from homology"/>
<dbReference type="InterPro" id="IPR032828">
    <property type="entry name" value="PolyA_RNA-bd"/>
</dbReference>
<dbReference type="GO" id="GO:0000049">
    <property type="term" value="F:tRNA binding"/>
    <property type="evidence" value="ECO:0007669"/>
    <property type="project" value="TreeGrafter"/>
</dbReference>
<feature type="domain" description="tRNA nucleotidyltransferase/poly(A) polymerase RNA and SrmB- binding" evidence="10">
    <location>
        <begin position="196"/>
        <end position="238"/>
    </location>
</feature>
<dbReference type="OrthoDB" id="9805698at2"/>
<dbReference type="PANTHER" id="PTHR46173:SF1">
    <property type="entry name" value="CCA TRNA NUCLEOTIDYLTRANSFERASE 1, MITOCHONDRIAL"/>
    <property type="match status" value="1"/>
</dbReference>
<evidence type="ECO:0000256" key="8">
    <source>
        <dbReference type="RuleBase" id="RU003953"/>
    </source>
</evidence>
<gene>
    <name evidence="11" type="ORF">EYR15_02460</name>
</gene>
<dbReference type="SUPFAM" id="SSF81891">
    <property type="entry name" value="Poly A polymerase C-terminal region-like"/>
    <property type="match status" value="1"/>
</dbReference>
<keyword evidence="5" id="KW-0479">Metal-binding</keyword>
<keyword evidence="2 8" id="KW-0808">Transferase</keyword>
<dbReference type="Proteomes" id="UP000291613">
    <property type="component" value="Unassembled WGS sequence"/>
</dbReference>
<evidence type="ECO:0000256" key="2">
    <source>
        <dbReference type="ARBA" id="ARBA00022679"/>
    </source>
</evidence>
<dbReference type="Pfam" id="PF01743">
    <property type="entry name" value="PolyA_pol"/>
    <property type="match status" value="1"/>
</dbReference>
<feature type="domain" description="Poly A polymerase head" evidence="9">
    <location>
        <begin position="34"/>
        <end position="155"/>
    </location>
</feature>
<dbReference type="SUPFAM" id="SSF81301">
    <property type="entry name" value="Nucleotidyltransferase"/>
    <property type="match status" value="1"/>
</dbReference>
<dbReference type="GO" id="GO:0046872">
    <property type="term" value="F:metal ion binding"/>
    <property type="evidence" value="ECO:0007669"/>
    <property type="project" value="UniProtKB-KW"/>
</dbReference>
<dbReference type="InterPro" id="IPR050264">
    <property type="entry name" value="Bact_CCA-adding_enz_type3_sf"/>
</dbReference>
<keyword evidence="6" id="KW-0547">Nucleotide-binding</keyword>
<dbReference type="Pfam" id="PF12627">
    <property type="entry name" value="PolyA_pol_RNAbd"/>
    <property type="match status" value="1"/>
</dbReference>
<dbReference type="PANTHER" id="PTHR46173">
    <property type="entry name" value="CCA TRNA NUCLEOTIDYLTRANSFERASE 1, MITOCHONDRIAL"/>
    <property type="match status" value="1"/>
</dbReference>
<dbReference type="GO" id="GO:0000166">
    <property type="term" value="F:nucleotide binding"/>
    <property type="evidence" value="ECO:0007669"/>
    <property type="project" value="UniProtKB-KW"/>
</dbReference>
<dbReference type="Gene3D" id="1.10.3090.10">
    <property type="entry name" value="cca-adding enzyme, domain 2"/>
    <property type="match status" value="1"/>
</dbReference>
<dbReference type="InterPro" id="IPR002646">
    <property type="entry name" value="PolA_pol_head_dom"/>
</dbReference>
<keyword evidence="7" id="KW-0460">Magnesium</keyword>
<evidence type="ECO:0000313" key="12">
    <source>
        <dbReference type="Proteomes" id="UP000291613"/>
    </source>
</evidence>
<evidence type="ECO:0000256" key="4">
    <source>
        <dbReference type="ARBA" id="ARBA00022695"/>
    </source>
</evidence>
<comment type="caution">
    <text evidence="11">The sequence shown here is derived from an EMBL/GenBank/DDBJ whole genome shotgun (WGS) entry which is preliminary data.</text>
</comment>
<dbReference type="RefSeq" id="WP_131001277.1">
    <property type="nucleotide sequence ID" value="NZ_JBHSZR010000002.1"/>
</dbReference>
<dbReference type="AlphaFoldDB" id="A0A4V6MTL5"/>
<comment type="similarity">
    <text evidence="8">Belongs to the tRNA nucleotidyltransferase/poly(A) polymerase family.</text>
</comment>
<keyword evidence="8" id="KW-0694">RNA-binding</keyword>
<evidence type="ECO:0000256" key="6">
    <source>
        <dbReference type="ARBA" id="ARBA00022741"/>
    </source>
</evidence>
<evidence type="ECO:0000256" key="5">
    <source>
        <dbReference type="ARBA" id="ARBA00022723"/>
    </source>
</evidence>
<evidence type="ECO:0000256" key="1">
    <source>
        <dbReference type="ARBA" id="ARBA00001946"/>
    </source>
</evidence>
<reference evidence="11 12" key="1">
    <citation type="submission" date="2019-02" db="EMBL/GenBank/DDBJ databases">
        <title>Hansschlegelia quercus sp. nov., a novel methylotrophic bacterium from buds of oak (Quercus robur L.).</title>
        <authorList>
            <person name="Agafonova N.V."/>
            <person name="Kaparullina E.N."/>
            <person name="Grouzdev D.S."/>
            <person name="Doronina N.V."/>
        </authorList>
    </citation>
    <scope>NUCLEOTIDE SEQUENCE [LARGE SCALE GENOMIC DNA]</scope>
    <source>
        <strain evidence="11 12">Dub</strain>
    </source>
</reference>
<evidence type="ECO:0000256" key="3">
    <source>
        <dbReference type="ARBA" id="ARBA00022694"/>
    </source>
</evidence>
<keyword evidence="12" id="KW-1185">Reference proteome</keyword>
<evidence type="ECO:0000259" key="10">
    <source>
        <dbReference type="Pfam" id="PF12627"/>
    </source>
</evidence>
<accession>A0A4V6MTL5</accession>
<dbReference type="EMBL" id="SIUB01000001">
    <property type="protein sequence ID" value="TBN55026.1"/>
    <property type="molecule type" value="Genomic_DNA"/>
</dbReference>
<dbReference type="CDD" id="cd05398">
    <property type="entry name" value="NT_ClassII-CCAase"/>
    <property type="match status" value="1"/>
</dbReference>
<name>A0A4V6MTL5_9HYPH</name>
<evidence type="ECO:0000313" key="11">
    <source>
        <dbReference type="EMBL" id="TBN55026.1"/>
    </source>
</evidence>
<dbReference type="GO" id="GO:0008033">
    <property type="term" value="P:tRNA processing"/>
    <property type="evidence" value="ECO:0007669"/>
    <property type="project" value="UniProtKB-KW"/>
</dbReference>
<organism evidence="11 12">
    <name type="scientific">Hansschlegelia quercus</name>
    <dbReference type="NCBI Taxonomy" id="2528245"/>
    <lineage>
        <taxon>Bacteria</taxon>
        <taxon>Pseudomonadati</taxon>
        <taxon>Pseudomonadota</taxon>
        <taxon>Alphaproteobacteria</taxon>
        <taxon>Hyphomicrobiales</taxon>
        <taxon>Methylopilaceae</taxon>
        <taxon>Hansschlegelia</taxon>
    </lineage>
</organism>
<dbReference type="Gene3D" id="3.30.460.10">
    <property type="entry name" value="Beta Polymerase, domain 2"/>
    <property type="match status" value="1"/>
</dbReference>
<sequence>MSEATARVPDAGWLRETPLAALLAALDSDGEEARVNGGAVRDAMLGLARGDIDIATTAVPETVIARAKANGWKPVPTGIEHGTVTVVIEGKPFEVTTLRRDVETDGRRAVVSFTRDWAQDARRRDLTINGLTLDGDGIVHDHVGGLEDLAAGRVRFIGDARERIREDYLRTLRFFRFHARFARGPLDEAGFAATIAERDGLLRLSGERVRAELLKLLVAPRAAETVAAMAQAGLLAPLTGGAPRLSRLARFVDRDADRPDALLRLAALLQFTSEDAARLKARLRLSNVESKRLEAIADVTPALSPADGEDAARRALYWLGESAYRDRARLAAVDARDEDWSALITLPDRWTPPTFPLTAADFKARGLEGPALGRALKAAEAAWVEAGFPEDAARIVEAILENTRKS</sequence>